<dbReference type="AlphaFoldDB" id="A0A423T7H0"/>
<sequence>MPTWPRGPPISGVVYMPRRSHQWSHARLVLRLELFHAPTCHVVLRSASSSPWSSDQLGLFTCPDVATWSSDQLELFTCPTWPRGLRSAGVVYMPDVATWSSISWSCLHAPTCHVSSDQLELFTCPRRAMVLRSAGVVYMPDVATWSSSAGVVLHPDVATWSSDQLGLFTCRIPPSAGLFTCPTWPRGPPISWGCLHDPKYHVVLSWILNQLCYMPRRGHWSSNQLGWSCLPTWPRGPPISWGCYMFGPRISLDVVLTCPRSAGMPRRGGSHAVVPAGVVYMPRRGHVVISWGCLHDPNSHVVLQSAGVVYMPRRGKVVLVSAGEEKDKEGVNGGKGNKTEEIGREQPAPHASTASGEEREGDTVHCLSSLPDPPPCVTGDLAS</sequence>
<name>A0A423T7H0_PENVA</name>
<accession>A0A423T7H0</accession>
<evidence type="ECO:0000313" key="2">
    <source>
        <dbReference type="EMBL" id="ROT72394.1"/>
    </source>
</evidence>
<dbReference type="Proteomes" id="UP000283509">
    <property type="component" value="Unassembled WGS sequence"/>
</dbReference>
<gene>
    <name evidence="2" type="ORF">C7M84_009221</name>
</gene>
<proteinExistence type="predicted"/>
<evidence type="ECO:0000313" key="3">
    <source>
        <dbReference type="Proteomes" id="UP000283509"/>
    </source>
</evidence>
<protein>
    <submittedName>
        <fullName evidence="2">Uncharacterized protein</fullName>
    </submittedName>
</protein>
<organism evidence="2 3">
    <name type="scientific">Penaeus vannamei</name>
    <name type="common">Whiteleg shrimp</name>
    <name type="synonym">Litopenaeus vannamei</name>
    <dbReference type="NCBI Taxonomy" id="6689"/>
    <lineage>
        <taxon>Eukaryota</taxon>
        <taxon>Metazoa</taxon>
        <taxon>Ecdysozoa</taxon>
        <taxon>Arthropoda</taxon>
        <taxon>Crustacea</taxon>
        <taxon>Multicrustacea</taxon>
        <taxon>Malacostraca</taxon>
        <taxon>Eumalacostraca</taxon>
        <taxon>Eucarida</taxon>
        <taxon>Decapoda</taxon>
        <taxon>Dendrobranchiata</taxon>
        <taxon>Penaeoidea</taxon>
        <taxon>Penaeidae</taxon>
        <taxon>Penaeus</taxon>
    </lineage>
</organism>
<keyword evidence="3" id="KW-1185">Reference proteome</keyword>
<comment type="caution">
    <text evidence="2">The sequence shown here is derived from an EMBL/GenBank/DDBJ whole genome shotgun (WGS) entry which is preliminary data.</text>
</comment>
<reference evidence="2 3" key="2">
    <citation type="submission" date="2019-01" db="EMBL/GenBank/DDBJ databases">
        <title>The decoding of complex shrimp genome reveals the adaptation for benthos swimmer, frequently molting mechanism and breeding impact on genome.</title>
        <authorList>
            <person name="Sun Y."/>
            <person name="Gao Y."/>
            <person name="Yu Y."/>
        </authorList>
    </citation>
    <scope>NUCLEOTIDE SEQUENCE [LARGE SCALE GENOMIC DNA]</scope>
    <source>
        <tissue evidence="2">Muscle</tissue>
    </source>
</reference>
<dbReference type="EMBL" id="QCYY01002162">
    <property type="protein sequence ID" value="ROT72394.1"/>
    <property type="molecule type" value="Genomic_DNA"/>
</dbReference>
<reference evidence="2 3" key="1">
    <citation type="submission" date="2018-04" db="EMBL/GenBank/DDBJ databases">
        <authorList>
            <person name="Zhang X."/>
            <person name="Yuan J."/>
            <person name="Li F."/>
            <person name="Xiang J."/>
        </authorList>
    </citation>
    <scope>NUCLEOTIDE SEQUENCE [LARGE SCALE GENOMIC DNA]</scope>
    <source>
        <tissue evidence="2">Muscle</tissue>
    </source>
</reference>
<feature type="region of interest" description="Disordered" evidence="1">
    <location>
        <begin position="322"/>
        <end position="383"/>
    </location>
</feature>
<evidence type="ECO:0000256" key="1">
    <source>
        <dbReference type="SAM" id="MobiDB-lite"/>
    </source>
</evidence>